<dbReference type="Proteomes" id="UP000218775">
    <property type="component" value="Unassembled WGS sequence"/>
</dbReference>
<name>A0A2A4WXE7_UNCAE</name>
<dbReference type="InterPro" id="IPR010978">
    <property type="entry name" value="tRNA-bd_arm"/>
</dbReference>
<dbReference type="EMBL" id="NVUK01000062">
    <property type="protein sequence ID" value="PCI74904.1"/>
    <property type="molecule type" value="Genomic_DNA"/>
</dbReference>
<evidence type="ECO:0000313" key="3">
    <source>
        <dbReference type="Proteomes" id="UP000218775"/>
    </source>
</evidence>
<accession>A0A2A4WXE7</accession>
<feature type="non-terminal residue" evidence="2">
    <location>
        <position position="60"/>
    </location>
</feature>
<evidence type="ECO:0000313" key="2">
    <source>
        <dbReference type="EMBL" id="PCI74904.1"/>
    </source>
</evidence>
<dbReference type="GO" id="GO:0004826">
    <property type="term" value="F:phenylalanine-tRNA ligase activity"/>
    <property type="evidence" value="ECO:0007669"/>
    <property type="project" value="InterPro"/>
</dbReference>
<comment type="caution">
    <text evidence="2">The sequence shown here is derived from an EMBL/GenBank/DDBJ whole genome shotgun (WGS) entry which is preliminary data.</text>
</comment>
<dbReference type="GO" id="GO:0005524">
    <property type="term" value="F:ATP binding"/>
    <property type="evidence" value="ECO:0007669"/>
    <property type="project" value="InterPro"/>
</dbReference>
<reference evidence="3" key="1">
    <citation type="submission" date="2017-08" db="EMBL/GenBank/DDBJ databases">
        <title>A dynamic microbial community with high functional redundancy inhabits the cold, oxic subseafloor aquifer.</title>
        <authorList>
            <person name="Tully B.J."/>
            <person name="Wheat C.G."/>
            <person name="Glazer B.T."/>
            <person name="Huber J.A."/>
        </authorList>
    </citation>
    <scope>NUCLEOTIDE SEQUENCE [LARGE SCALE GENOMIC DNA]</scope>
</reference>
<dbReference type="GO" id="GO:0005737">
    <property type="term" value="C:cytoplasm"/>
    <property type="evidence" value="ECO:0007669"/>
    <property type="project" value="InterPro"/>
</dbReference>
<proteinExistence type="predicted"/>
<dbReference type="GO" id="GO:0006432">
    <property type="term" value="P:phenylalanyl-tRNA aminoacylation"/>
    <property type="evidence" value="ECO:0007669"/>
    <property type="project" value="InterPro"/>
</dbReference>
<dbReference type="Pfam" id="PF02912">
    <property type="entry name" value="Phe_tRNA-synt_N"/>
    <property type="match status" value="1"/>
</dbReference>
<sequence length="60" mass="6706">MGFVVKQELSEVRTIFIQELGAAISSRQVEDVRVKTLGRKGPVQALMQHLKKLDLEGKKA</sequence>
<dbReference type="SUPFAM" id="SSF46589">
    <property type="entry name" value="tRNA-binding arm"/>
    <property type="match status" value="1"/>
</dbReference>
<organism evidence="2 3">
    <name type="scientific">Aerophobetes bacterium</name>
    <dbReference type="NCBI Taxonomy" id="2030807"/>
    <lineage>
        <taxon>Bacteria</taxon>
        <taxon>Candidatus Aerophobota</taxon>
    </lineage>
</organism>
<dbReference type="AlphaFoldDB" id="A0A2A4WXE7"/>
<feature type="domain" description="Phenylalanine-tRNA ligase class II N-terminal" evidence="1">
    <location>
        <begin position="26"/>
        <end position="60"/>
    </location>
</feature>
<gene>
    <name evidence="2" type="ORF">COB21_06215</name>
</gene>
<evidence type="ECO:0000259" key="1">
    <source>
        <dbReference type="Pfam" id="PF02912"/>
    </source>
</evidence>
<protein>
    <recommendedName>
        <fullName evidence="1">Phenylalanine-tRNA ligase class II N-terminal domain-containing protein</fullName>
    </recommendedName>
</protein>
<dbReference type="InterPro" id="IPR004188">
    <property type="entry name" value="Phe-tRNA_ligase_II_N"/>
</dbReference>